<organism evidence="5 6">
    <name type="scientific">Thermovirga lienii (strain ATCC BAA-1197 / DSM 17291 / Cas60314)</name>
    <dbReference type="NCBI Taxonomy" id="580340"/>
    <lineage>
        <taxon>Bacteria</taxon>
        <taxon>Thermotogati</taxon>
        <taxon>Synergistota</taxon>
        <taxon>Synergistia</taxon>
        <taxon>Synergistales</taxon>
        <taxon>Thermovirgaceae</taxon>
        <taxon>Thermovirga</taxon>
    </lineage>
</organism>
<dbReference type="CDD" id="cd13673">
    <property type="entry name" value="PBP2_TRAP_SBP_like_2"/>
    <property type="match status" value="1"/>
</dbReference>
<evidence type="ECO:0000256" key="3">
    <source>
        <dbReference type="ARBA" id="ARBA00022729"/>
    </source>
</evidence>
<dbReference type="STRING" id="580340.Tlie_1505"/>
<feature type="signal peptide" evidence="4">
    <location>
        <begin position="1"/>
        <end position="24"/>
    </location>
</feature>
<feature type="chain" id="PRO_5003504508" evidence="4">
    <location>
        <begin position="25"/>
        <end position="334"/>
    </location>
</feature>
<keyword evidence="6" id="KW-1185">Reference proteome</keyword>
<keyword evidence="3 4" id="KW-0732">Signal</keyword>
<evidence type="ECO:0000256" key="4">
    <source>
        <dbReference type="SAM" id="SignalP"/>
    </source>
</evidence>
<accession>G7V7B2</accession>
<evidence type="ECO:0000313" key="6">
    <source>
        <dbReference type="Proteomes" id="UP000005868"/>
    </source>
</evidence>
<sequence>MRKAIWLIVALAFILGASAGAALAAPKYVWKLSHVRPQGTTIDKDVHWFADKVFEDSKGQIKIEIYPASQLGDYTVVHERISVGAIEMACQPPGVAADRRIQILNLPYMVATWEQAKKVYASGSPLMNTAAELFAKQDIKYLAAYPVYFGGIALNVEPVAPGDPDVKKGIKVRVPPLKSFQLLANAMGYQATPIPFSEAFTAIQTGIVDGIIGSGAEGYYANFRDVIKYYIPANTHFEQWYLYMNMEAFNKLPKDLQEVVLNAAKEFEARRMVQAEKDQAANEQRLADYGITIVPLSDEELNNIAKKVRAEVWPEIKKDLGEEWADSVLKNIVE</sequence>
<dbReference type="KEGG" id="tli:Tlie_1505"/>
<dbReference type="Gene3D" id="3.40.190.170">
    <property type="entry name" value="Bacterial extracellular solute-binding protein, family 7"/>
    <property type="match status" value="1"/>
</dbReference>
<dbReference type="Pfam" id="PF03480">
    <property type="entry name" value="DctP"/>
    <property type="match status" value="1"/>
</dbReference>
<gene>
    <name evidence="5" type="ordered locus">Tlie_1505</name>
</gene>
<dbReference type="PANTHER" id="PTHR33376:SF7">
    <property type="entry name" value="C4-DICARBOXYLATE-BINDING PROTEIN DCTB"/>
    <property type="match status" value="1"/>
</dbReference>
<dbReference type="EMBL" id="CP003096">
    <property type="protein sequence ID" value="AER67228.1"/>
    <property type="molecule type" value="Genomic_DNA"/>
</dbReference>
<dbReference type="OrthoDB" id="9815946at2"/>
<dbReference type="HOGENOM" id="CLU_036176_1_2_0"/>
<dbReference type="AlphaFoldDB" id="G7V7B2"/>
<proteinExistence type="inferred from homology"/>
<reference evidence="5 6" key="2">
    <citation type="journal article" date="2012" name="Stand. Genomic Sci.">
        <title>Genome sequence of the moderately thermophilic, amino-acid-degrading and sulfur-reducing bacterium Thermovirga lienii type strain (Cas60314(T)).</title>
        <authorList>
            <person name="Goker M."/>
            <person name="Saunders E."/>
            <person name="Lapidus A."/>
            <person name="Nolan M."/>
            <person name="Lucas S."/>
            <person name="Hammon N."/>
            <person name="Deshpande S."/>
            <person name="Cheng J.F."/>
            <person name="Han C."/>
            <person name="Tapia R."/>
            <person name="Goodwin L.A."/>
            <person name="Pitluck S."/>
            <person name="Liolios K."/>
            <person name="Mavromatis K."/>
            <person name="Pagani I."/>
            <person name="Ivanova N."/>
            <person name="Mikhailova N."/>
            <person name="Pati A."/>
            <person name="Chen A."/>
            <person name="Palaniappan K."/>
            <person name="Land M."/>
            <person name="Chang Y.J."/>
            <person name="Jeffries C.D."/>
            <person name="Brambilla E.M."/>
            <person name="Rohde M."/>
            <person name="Spring S."/>
            <person name="Detter J.C."/>
            <person name="Woyke T."/>
            <person name="Bristow J."/>
            <person name="Eisen J.A."/>
            <person name="Markowitz V."/>
            <person name="Hugenholtz P."/>
            <person name="Kyrpides N.C."/>
            <person name="Klenk H.P."/>
        </authorList>
    </citation>
    <scope>NUCLEOTIDE SEQUENCE [LARGE SCALE GENOMIC DNA]</scope>
    <source>
        <strain evidence="6">ATCC BAA-1197 / DSM 17291 / Cas60314</strain>
    </source>
</reference>
<evidence type="ECO:0000313" key="5">
    <source>
        <dbReference type="EMBL" id="AER67228.1"/>
    </source>
</evidence>
<protein>
    <submittedName>
        <fullName evidence="5">Extracellular solute-binding protein, family 7</fullName>
    </submittedName>
</protein>
<evidence type="ECO:0000256" key="2">
    <source>
        <dbReference type="ARBA" id="ARBA00022448"/>
    </source>
</evidence>
<reference evidence="6" key="1">
    <citation type="submission" date="2011-10" db="EMBL/GenBank/DDBJ databases">
        <title>The complete genome of chromosome of Thermovirga lienii DSM 17291.</title>
        <authorList>
            <consortium name="US DOE Joint Genome Institute (JGI-PGF)"/>
            <person name="Lucas S."/>
            <person name="Copeland A."/>
            <person name="Lapidus A."/>
            <person name="Glavina del Rio T."/>
            <person name="Dalin E."/>
            <person name="Tice H."/>
            <person name="Bruce D."/>
            <person name="Goodwin L."/>
            <person name="Pitluck S."/>
            <person name="Peters L."/>
            <person name="Mikhailova N."/>
            <person name="Saunders E."/>
            <person name="Kyrpides N."/>
            <person name="Mavromatis K."/>
            <person name="Ivanova N."/>
            <person name="Last F.I."/>
            <person name="Brettin T."/>
            <person name="Detter J.C."/>
            <person name="Han C."/>
            <person name="Larimer F."/>
            <person name="Land M."/>
            <person name="Hauser L."/>
            <person name="Markowitz V."/>
            <person name="Cheng J.-F."/>
            <person name="Hugenholtz P."/>
            <person name="Woyke T."/>
            <person name="Wu D."/>
            <person name="Spring S."/>
            <person name="Schroeder M."/>
            <person name="Brambilla E.-M."/>
            <person name="Klenk H.-P."/>
            <person name="Eisen J.A."/>
        </authorList>
    </citation>
    <scope>NUCLEOTIDE SEQUENCE [LARGE SCALE GENOMIC DNA]</scope>
    <source>
        <strain evidence="6">ATCC BAA-1197 / DSM 17291 / Cas60314</strain>
    </source>
</reference>
<name>G7V7B2_THELD</name>
<evidence type="ECO:0000256" key="1">
    <source>
        <dbReference type="ARBA" id="ARBA00009023"/>
    </source>
</evidence>
<dbReference type="InterPro" id="IPR038404">
    <property type="entry name" value="TRAP_DctP_sf"/>
</dbReference>
<dbReference type="PANTHER" id="PTHR33376">
    <property type="match status" value="1"/>
</dbReference>
<dbReference type="eggNOG" id="COG1638">
    <property type="taxonomic scope" value="Bacteria"/>
</dbReference>
<dbReference type="Proteomes" id="UP000005868">
    <property type="component" value="Chromosome"/>
</dbReference>
<comment type="similarity">
    <text evidence="1">Belongs to the bacterial solute-binding protein 7 family.</text>
</comment>
<dbReference type="InterPro" id="IPR018389">
    <property type="entry name" value="DctP_fam"/>
</dbReference>
<keyword evidence="2" id="KW-0813">Transport</keyword>
<dbReference type="NCBIfam" id="NF037995">
    <property type="entry name" value="TRAP_S1"/>
    <property type="match status" value="1"/>
</dbReference>
<dbReference type="GO" id="GO:0055085">
    <property type="term" value="P:transmembrane transport"/>
    <property type="evidence" value="ECO:0007669"/>
    <property type="project" value="InterPro"/>
</dbReference>